<comment type="caution">
    <text evidence="2">The sequence shown here is derived from an EMBL/GenBank/DDBJ whole genome shotgun (WGS) entry which is preliminary data.</text>
</comment>
<feature type="transmembrane region" description="Helical" evidence="1">
    <location>
        <begin position="75"/>
        <end position="98"/>
    </location>
</feature>
<evidence type="ECO:0008006" key="4">
    <source>
        <dbReference type="Google" id="ProtNLM"/>
    </source>
</evidence>
<evidence type="ECO:0000313" key="3">
    <source>
        <dbReference type="Proteomes" id="UP001282474"/>
    </source>
</evidence>
<evidence type="ECO:0000313" key="2">
    <source>
        <dbReference type="EMBL" id="MDX3039054.1"/>
    </source>
</evidence>
<dbReference type="Proteomes" id="UP001282474">
    <property type="component" value="Unassembled WGS sequence"/>
</dbReference>
<keyword evidence="1" id="KW-0472">Membrane</keyword>
<keyword evidence="1" id="KW-0812">Transmembrane</keyword>
<dbReference type="RefSeq" id="WP_193380328.1">
    <property type="nucleotide sequence ID" value="NZ_JABXWF010000013.1"/>
</dbReference>
<evidence type="ECO:0000256" key="1">
    <source>
        <dbReference type="SAM" id="Phobius"/>
    </source>
</evidence>
<reference evidence="2 3" key="1">
    <citation type="journal article" date="2023" name="Microb. Genom.">
        <title>Mesoterricola silvestris gen. nov., sp. nov., Mesoterricola sediminis sp. nov., Geothrix oryzae sp. nov., Geothrix edaphica sp. nov., Geothrix rubra sp. nov., and Geothrix limicola sp. nov., six novel members of Acidobacteriota isolated from soils.</title>
        <authorList>
            <person name="Weisberg A.J."/>
            <person name="Pearce E."/>
            <person name="Kramer C.G."/>
            <person name="Chang J.H."/>
            <person name="Clarke C.R."/>
        </authorList>
    </citation>
    <scope>NUCLEOTIDE SEQUENCE [LARGE SCALE GENOMIC DNA]</scope>
    <source>
        <strain evidence="2 3">NE20-4-1</strain>
    </source>
</reference>
<name>A0ABU4MNL2_9ACTN</name>
<keyword evidence="3" id="KW-1185">Reference proteome</keyword>
<gene>
    <name evidence="2" type="ORF">PV383_18000</name>
</gene>
<accession>A0ABU4MNL2</accession>
<dbReference type="EMBL" id="JARAWJ010000012">
    <property type="protein sequence ID" value="MDX3039054.1"/>
    <property type="molecule type" value="Genomic_DNA"/>
</dbReference>
<keyword evidence="1" id="KW-1133">Transmembrane helix</keyword>
<proteinExistence type="predicted"/>
<organism evidence="2 3">
    <name type="scientific">Streptomyces caniscabiei</name>
    <dbReference type="NCBI Taxonomy" id="2746961"/>
    <lineage>
        <taxon>Bacteria</taxon>
        <taxon>Bacillati</taxon>
        <taxon>Actinomycetota</taxon>
        <taxon>Actinomycetes</taxon>
        <taxon>Kitasatosporales</taxon>
        <taxon>Streptomycetaceae</taxon>
        <taxon>Streptomyces</taxon>
    </lineage>
</organism>
<feature type="transmembrane region" description="Helical" evidence="1">
    <location>
        <begin position="49"/>
        <end position="68"/>
    </location>
</feature>
<feature type="transmembrane region" description="Helical" evidence="1">
    <location>
        <begin position="12"/>
        <end position="34"/>
    </location>
</feature>
<sequence length="99" mass="10647">MARGTEDRRVAVGVGAANVVMCCVLLLVAVGALFVEPTTRAEETEAGELAARIYGYWFLGGLVLFPVLRMTRTWLVHLGTMIVTPVVLFALVVLSAVAR</sequence>
<protein>
    <recommendedName>
        <fullName evidence="4">Integral membrane protein</fullName>
    </recommendedName>
</protein>